<evidence type="ECO:0000256" key="9">
    <source>
        <dbReference type="SAM" id="MobiDB-lite"/>
    </source>
</evidence>
<keyword evidence="3 11" id="KW-0732">Signal</keyword>
<evidence type="ECO:0000256" key="7">
    <source>
        <dbReference type="ARBA" id="ARBA00023157"/>
    </source>
</evidence>
<proteinExistence type="predicted"/>
<reference evidence="13" key="1">
    <citation type="submission" date="2018-07" db="EMBL/GenBank/DDBJ databases">
        <authorList>
            <person name="Quirk P.G."/>
            <person name="Krulwich T.A."/>
        </authorList>
    </citation>
    <scope>NUCLEOTIDE SEQUENCE</scope>
</reference>
<feature type="chain" id="PRO_5016297515" evidence="11">
    <location>
        <begin position="25"/>
        <end position="500"/>
    </location>
</feature>
<feature type="coiled-coil region" evidence="8">
    <location>
        <begin position="270"/>
        <end position="301"/>
    </location>
</feature>
<dbReference type="GO" id="GO:0006888">
    <property type="term" value="P:endoplasmic reticulum to Golgi vesicle-mediated transport"/>
    <property type="evidence" value="ECO:0007669"/>
    <property type="project" value="TreeGrafter"/>
</dbReference>
<evidence type="ECO:0000259" key="12">
    <source>
        <dbReference type="PROSITE" id="PS51328"/>
    </source>
</evidence>
<dbReference type="SUPFAM" id="SSF49899">
    <property type="entry name" value="Concanavalin A-like lectins/glucanases"/>
    <property type="match status" value="1"/>
</dbReference>
<dbReference type="GO" id="GO:0005789">
    <property type="term" value="C:endoplasmic reticulum membrane"/>
    <property type="evidence" value="ECO:0007669"/>
    <property type="project" value="TreeGrafter"/>
</dbReference>
<dbReference type="GO" id="GO:0033116">
    <property type="term" value="C:endoplasmic reticulum-Golgi intermediate compartment membrane"/>
    <property type="evidence" value="ECO:0007669"/>
    <property type="project" value="UniProtKB-SubCell"/>
</dbReference>
<dbReference type="AlphaFoldDB" id="A0A336LLH2"/>
<keyword evidence="5 10" id="KW-1133">Transmembrane helix</keyword>
<evidence type="ECO:0000256" key="6">
    <source>
        <dbReference type="ARBA" id="ARBA00023136"/>
    </source>
</evidence>
<accession>A0A336LLH2</accession>
<dbReference type="CDD" id="cd06902">
    <property type="entry name" value="lectin_ERGIC-53_ERGL"/>
    <property type="match status" value="1"/>
</dbReference>
<comment type="subcellular location">
    <subcellularLocation>
        <location evidence="1">Endoplasmic reticulum-Golgi intermediate compartment membrane</location>
        <topology evidence="1">Single-pass type I membrane protein</topology>
    </subcellularLocation>
</comment>
<dbReference type="VEuPathDB" id="VectorBase:CSON014422"/>
<gene>
    <name evidence="13" type="primary">CSON014422</name>
</gene>
<evidence type="ECO:0000256" key="4">
    <source>
        <dbReference type="ARBA" id="ARBA00022734"/>
    </source>
</evidence>
<dbReference type="OMA" id="WSAEFQF"/>
<dbReference type="InterPro" id="IPR005052">
    <property type="entry name" value="Lectin_leg"/>
</dbReference>
<keyword evidence="6 10" id="KW-0472">Membrane</keyword>
<dbReference type="Gene3D" id="2.60.120.200">
    <property type="match status" value="1"/>
</dbReference>
<name>A0A336LLH2_CULSO</name>
<keyword evidence="2 10" id="KW-0812">Transmembrane</keyword>
<evidence type="ECO:0000256" key="3">
    <source>
        <dbReference type="ARBA" id="ARBA00022729"/>
    </source>
</evidence>
<evidence type="ECO:0000313" key="13">
    <source>
        <dbReference type="EMBL" id="SSX17483.1"/>
    </source>
</evidence>
<dbReference type="EMBL" id="UFQT01000007">
    <property type="protein sequence ID" value="SSX17483.1"/>
    <property type="molecule type" value="Genomic_DNA"/>
</dbReference>
<evidence type="ECO:0000256" key="5">
    <source>
        <dbReference type="ARBA" id="ARBA00022989"/>
    </source>
</evidence>
<feature type="domain" description="L-type lectin-like" evidence="12">
    <location>
        <begin position="33"/>
        <end position="257"/>
    </location>
</feature>
<feature type="region of interest" description="Disordered" evidence="9">
    <location>
        <begin position="352"/>
        <end position="373"/>
    </location>
</feature>
<dbReference type="InterPro" id="IPR051136">
    <property type="entry name" value="Intracellular_Lectin-GPT"/>
</dbReference>
<keyword evidence="7" id="KW-1015">Disulfide bond</keyword>
<evidence type="ECO:0000256" key="11">
    <source>
        <dbReference type="SAM" id="SignalP"/>
    </source>
</evidence>
<keyword evidence="4" id="KW-0430">Lectin</keyword>
<dbReference type="GO" id="GO:0030134">
    <property type="term" value="C:COPII-coated ER to Golgi transport vesicle"/>
    <property type="evidence" value="ECO:0007669"/>
    <property type="project" value="TreeGrafter"/>
</dbReference>
<evidence type="ECO:0000256" key="10">
    <source>
        <dbReference type="SAM" id="Phobius"/>
    </source>
</evidence>
<evidence type="ECO:0000256" key="8">
    <source>
        <dbReference type="SAM" id="Coils"/>
    </source>
</evidence>
<feature type="transmembrane region" description="Helical" evidence="10">
    <location>
        <begin position="466"/>
        <end position="488"/>
    </location>
</feature>
<feature type="signal peptide" evidence="11">
    <location>
        <begin position="1"/>
        <end position="24"/>
    </location>
</feature>
<dbReference type="InterPro" id="IPR013320">
    <property type="entry name" value="ConA-like_dom_sf"/>
</dbReference>
<sequence length="500" mass="56667">MLIRSPLNIFKLSLLSILLFVSLSEPNNNLVHRQFRYKYSFKPPFLAQKDGSVPFWTYGGNAIASGEMVRLAPSLKSQKGAIWTKAQTEFEWWEVDIVFRVSGRGRIGADGIAFWYTTEQGDYNGNTFGSSDRWNGLGIFFDSFDNDNAHNNPYISAVLNDGNQVYDHQNDGKNQLMAGCLKDFRNKPFPTRARIEYYKNVLTVMFHNGMTQNDQDYEMCLRAENVHLPKHGYFGLSAATGGLADDHDVYHFLTTSLHPAQMNVETASEDPKLTKEYQEYQQKLEQQKEEYKKEHPEDKDDFDDWFETDSQREYRQLWQAQSQTNDMLRELSRKLDEVLGRQERTLGLISVGGGAPGQIQGGQQQPPPQPGTGYSVTRHDIDLLLSNQQSLSTTMSQLNGLINDIQSKTTNLLNKGTATVQGGSYQDGPIINEMRDGLNHLKVQLAQMNGGQAQAQQQGCPQQSCLSLKTFLIVAAVQLFITLGYNIYKDNRESQAKKFY</sequence>
<dbReference type="Pfam" id="PF03388">
    <property type="entry name" value="Lectin_leg-like"/>
    <property type="match status" value="1"/>
</dbReference>
<evidence type="ECO:0000256" key="2">
    <source>
        <dbReference type="ARBA" id="ARBA00022692"/>
    </source>
</evidence>
<evidence type="ECO:0000256" key="1">
    <source>
        <dbReference type="ARBA" id="ARBA00004151"/>
    </source>
</evidence>
<dbReference type="GO" id="GO:0005537">
    <property type="term" value="F:D-mannose binding"/>
    <property type="evidence" value="ECO:0007669"/>
    <property type="project" value="TreeGrafter"/>
</dbReference>
<dbReference type="GO" id="GO:0000139">
    <property type="term" value="C:Golgi membrane"/>
    <property type="evidence" value="ECO:0007669"/>
    <property type="project" value="TreeGrafter"/>
</dbReference>
<dbReference type="PANTHER" id="PTHR12223:SF28">
    <property type="entry name" value="LECTIN, MANNOSE BINDING 1 LIKE"/>
    <property type="match status" value="1"/>
</dbReference>
<dbReference type="FunFam" id="2.60.120.200:FF:000028">
    <property type="entry name" value="Blast:Protein ERGIC-53"/>
    <property type="match status" value="1"/>
</dbReference>
<dbReference type="PANTHER" id="PTHR12223">
    <property type="entry name" value="VESICULAR MANNOSE-BINDING LECTIN"/>
    <property type="match status" value="1"/>
</dbReference>
<keyword evidence="8" id="KW-0175">Coiled coil</keyword>
<organism evidence="13">
    <name type="scientific">Culicoides sonorensis</name>
    <name type="common">Biting midge</name>
    <dbReference type="NCBI Taxonomy" id="179676"/>
    <lineage>
        <taxon>Eukaryota</taxon>
        <taxon>Metazoa</taxon>
        <taxon>Ecdysozoa</taxon>
        <taxon>Arthropoda</taxon>
        <taxon>Hexapoda</taxon>
        <taxon>Insecta</taxon>
        <taxon>Pterygota</taxon>
        <taxon>Neoptera</taxon>
        <taxon>Endopterygota</taxon>
        <taxon>Diptera</taxon>
        <taxon>Nematocera</taxon>
        <taxon>Chironomoidea</taxon>
        <taxon>Ceratopogonidae</taxon>
        <taxon>Ceratopogoninae</taxon>
        <taxon>Culicoides</taxon>
        <taxon>Monoculicoides</taxon>
    </lineage>
</organism>
<dbReference type="PROSITE" id="PS51328">
    <property type="entry name" value="L_LECTIN_LIKE"/>
    <property type="match status" value="1"/>
</dbReference>
<protein>
    <submittedName>
        <fullName evidence="13">CSON014422 protein</fullName>
    </submittedName>
</protein>